<dbReference type="OrthoDB" id="5242900at2"/>
<dbReference type="PANTHER" id="PTHR47505:SF1">
    <property type="entry name" value="DNA UTILIZATION PROTEIN YHGH"/>
    <property type="match status" value="1"/>
</dbReference>
<evidence type="ECO:0000313" key="3">
    <source>
        <dbReference type="Proteomes" id="UP000267368"/>
    </source>
</evidence>
<comment type="caution">
    <text evidence="2">The sequence shown here is derived from an EMBL/GenBank/DDBJ whole genome shotgun (WGS) entry which is preliminary data.</text>
</comment>
<dbReference type="CDD" id="cd06223">
    <property type="entry name" value="PRTases_typeI"/>
    <property type="match status" value="1"/>
</dbReference>
<comment type="similarity">
    <text evidence="1">Belongs to the ComF/GntX family.</text>
</comment>
<gene>
    <name evidence="2" type="ORF">DMP07_02640</name>
</gene>
<organism evidence="2 3">
    <name type="scientific">Slackia faecicanis</name>
    <dbReference type="NCBI Taxonomy" id="255723"/>
    <lineage>
        <taxon>Bacteria</taxon>
        <taxon>Bacillati</taxon>
        <taxon>Actinomycetota</taxon>
        <taxon>Coriobacteriia</taxon>
        <taxon>Eggerthellales</taxon>
        <taxon>Eggerthellaceae</taxon>
        <taxon>Slackia</taxon>
    </lineage>
</organism>
<evidence type="ECO:0000313" key="2">
    <source>
        <dbReference type="EMBL" id="RNL20516.1"/>
    </source>
</evidence>
<name>A0A3N0AFE0_9ACTN</name>
<proteinExistence type="inferred from homology"/>
<evidence type="ECO:0000256" key="1">
    <source>
        <dbReference type="ARBA" id="ARBA00008007"/>
    </source>
</evidence>
<sequence length="229" mass="24626">MPSFLMQALCETLWPTRCALCDEPGSLLCARCTNELRYIDYYQACPTCGAPWGRIQCDACNAVAAQHKPLAAPCVSCLEYDACAAAIVKTYKDKGEQRLGDVMAAMMARVVRPSWISWAQAVTYVPATPEAVRRRGFDHAQVLAGAFAHEVGLPCIALVEQAGAADQRALGRSQRAANIAGRFRAPRAAGFDRVIAVDDVTTTGATLAGIQDALARMQCASRLVTFARV</sequence>
<reference evidence="3" key="1">
    <citation type="submission" date="2018-05" db="EMBL/GenBank/DDBJ databases">
        <title>Genome Sequencing of selected type strains of the family Eggerthellaceae.</title>
        <authorList>
            <person name="Danylec N."/>
            <person name="Stoll D.A."/>
            <person name="Doetsch A."/>
            <person name="Huch M."/>
        </authorList>
    </citation>
    <scope>NUCLEOTIDE SEQUENCE [LARGE SCALE GENOMIC DNA]</scope>
    <source>
        <strain evidence="3">DSM 17537</strain>
    </source>
</reference>
<dbReference type="InterPro" id="IPR051910">
    <property type="entry name" value="ComF/GntX_DNA_util-trans"/>
</dbReference>
<dbReference type="AlphaFoldDB" id="A0A3N0AFE0"/>
<dbReference type="PANTHER" id="PTHR47505">
    <property type="entry name" value="DNA UTILIZATION PROTEIN YHGH"/>
    <property type="match status" value="1"/>
</dbReference>
<dbReference type="RefSeq" id="WP_123197623.1">
    <property type="nucleotide sequence ID" value="NZ_QICB01000002.1"/>
</dbReference>
<dbReference type="Proteomes" id="UP000267368">
    <property type="component" value="Unassembled WGS sequence"/>
</dbReference>
<accession>A0A3N0AFE0</accession>
<dbReference type="InterPro" id="IPR029057">
    <property type="entry name" value="PRTase-like"/>
</dbReference>
<protein>
    <submittedName>
        <fullName evidence="2">ComF family protein</fullName>
    </submittedName>
</protein>
<dbReference type="SUPFAM" id="SSF53271">
    <property type="entry name" value="PRTase-like"/>
    <property type="match status" value="1"/>
</dbReference>
<dbReference type="Gene3D" id="3.40.50.2020">
    <property type="match status" value="1"/>
</dbReference>
<dbReference type="EMBL" id="QICB01000002">
    <property type="protein sequence ID" value="RNL20516.1"/>
    <property type="molecule type" value="Genomic_DNA"/>
</dbReference>
<keyword evidence="3" id="KW-1185">Reference proteome</keyword>
<dbReference type="InterPro" id="IPR000836">
    <property type="entry name" value="PRTase_dom"/>
</dbReference>